<dbReference type="KEGG" id="xbc:ELE36_02715"/>
<comment type="similarity">
    <text evidence="1">Belongs to the UPF0149 family.</text>
</comment>
<dbReference type="EMBL" id="CP035704">
    <property type="protein sequence ID" value="QBB69373.1"/>
    <property type="molecule type" value="Genomic_DNA"/>
</dbReference>
<dbReference type="SUPFAM" id="SSF101327">
    <property type="entry name" value="YgfB-like"/>
    <property type="match status" value="1"/>
</dbReference>
<proteinExistence type="inferred from homology"/>
<dbReference type="InterPro" id="IPR011978">
    <property type="entry name" value="YgfB-like"/>
</dbReference>
<dbReference type="InterPro" id="IPR036255">
    <property type="entry name" value="YgfB-like_sf"/>
</dbReference>
<evidence type="ECO:0000313" key="2">
    <source>
        <dbReference type="EMBL" id="QBB69373.1"/>
    </source>
</evidence>
<dbReference type="PANTHER" id="PTHR37528">
    <property type="entry name" value="UPF0149 PROTEIN YGFB"/>
    <property type="match status" value="1"/>
</dbReference>
<dbReference type="PANTHER" id="PTHR37528:SF1">
    <property type="entry name" value="UPF0149 PROTEIN YGFB"/>
    <property type="match status" value="1"/>
</dbReference>
<dbReference type="Gene3D" id="1.20.120.740">
    <property type="entry name" value="YgfB uncharacterised protein family UPF0149, PF03695"/>
    <property type="match status" value="1"/>
</dbReference>
<keyword evidence="3" id="KW-1185">Reference proteome</keyword>
<name>A0A411HFV0_9GAMM</name>
<sequence>MTMSPPSSISHTDLDTELTMLHFGLTASDLHGSLCGFLCGGGHADAHNWLGALAIEPIESIAGKAHPMIDRLYAECRDQLDDVELSFEPLLPDVDETLAARAEALVEWCRGFLGGIGLAGVDSSSSLSDDGSEILKDFAAIAATHFEFKDAEEDETALYEVIEFIRVGVLLLHTELCAPPGAGATMH</sequence>
<dbReference type="Pfam" id="PF03695">
    <property type="entry name" value="UPF0149"/>
    <property type="match status" value="1"/>
</dbReference>
<reference evidence="2 3" key="1">
    <citation type="submission" date="2019-01" db="EMBL/GenBank/DDBJ databases">
        <title>Pseudolysobacter antarctica gen. nov., sp. nov., isolated from Fildes Peninsula, Antarctica.</title>
        <authorList>
            <person name="Wei Z."/>
            <person name="Peng F."/>
        </authorList>
    </citation>
    <scope>NUCLEOTIDE SEQUENCE [LARGE SCALE GENOMIC DNA]</scope>
    <source>
        <strain evidence="2 3">AQ6-296</strain>
    </source>
</reference>
<evidence type="ECO:0008006" key="4">
    <source>
        <dbReference type="Google" id="ProtNLM"/>
    </source>
</evidence>
<dbReference type="Proteomes" id="UP000291562">
    <property type="component" value="Chromosome"/>
</dbReference>
<dbReference type="OrthoDB" id="9783391at2"/>
<dbReference type="GO" id="GO:0005829">
    <property type="term" value="C:cytosol"/>
    <property type="evidence" value="ECO:0007669"/>
    <property type="project" value="TreeGrafter"/>
</dbReference>
<evidence type="ECO:0000313" key="3">
    <source>
        <dbReference type="Proteomes" id="UP000291562"/>
    </source>
</evidence>
<organism evidence="2 3">
    <name type="scientific">Pseudolysobacter antarcticus</name>
    <dbReference type="NCBI Taxonomy" id="2511995"/>
    <lineage>
        <taxon>Bacteria</taxon>
        <taxon>Pseudomonadati</taxon>
        <taxon>Pseudomonadota</taxon>
        <taxon>Gammaproteobacteria</taxon>
        <taxon>Lysobacterales</taxon>
        <taxon>Rhodanobacteraceae</taxon>
        <taxon>Pseudolysobacter</taxon>
    </lineage>
</organism>
<gene>
    <name evidence="2" type="ORF">ELE36_02715</name>
</gene>
<evidence type="ECO:0000256" key="1">
    <source>
        <dbReference type="ARBA" id="ARBA00038308"/>
    </source>
</evidence>
<dbReference type="AlphaFoldDB" id="A0A411HFV0"/>
<protein>
    <recommendedName>
        <fullName evidence="4">YecA family protein</fullName>
    </recommendedName>
</protein>
<accession>A0A411HFV0</accession>